<dbReference type="SUPFAM" id="SSF46785">
    <property type="entry name" value="Winged helix' DNA-binding domain"/>
    <property type="match status" value="1"/>
</dbReference>
<reference evidence="1" key="1">
    <citation type="journal article" date="2017" name="Nature">
        <title>Asgard archaea illuminate the origin of eukaryotic cellular complexity.</title>
        <authorList>
            <person name="Zaremba-Niedzwiedzka K."/>
            <person name="Caceres E.F."/>
            <person name="Saw J.H."/>
            <person name="Backstrom D."/>
            <person name="Juzokaite L."/>
            <person name="Vancaester E."/>
            <person name="Seitz K.W."/>
            <person name="Anantharaman K."/>
            <person name="Starnawski P."/>
            <person name="Kjeldsen K.U."/>
            <person name="Scott M.B."/>
            <person name="Nunoura T."/>
            <person name="Banfield J.F."/>
            <person name="Schramm A."/>
            <person name="Baker B.J."/>
            <person name="Spang A."/>
            <person name="Ettema T.J.G."/>
        </authorList>
    </citation>
    <scope>NUCLEOTIDE SEQUENCE</scope>
    <source>
        <strain evidence="1">LCB_4</strain>
    </source>
</reference>
<dbReference type="EMBL" id="CP091871">
    <property type="protein sequence ID" value="WEU40959.1"/>
    <property type="molecule type" value="Genomic_DNA"/>
</dbReference>
<evidence type="ECO:0000313" key="1">
    <source>
        <dbReference type="EMBL" id="WEU40959.1"/>
    </source>
</evidence>
<dbReference type="Proteomes" id="UP000186851">
    <property type="component" value="Chromosome"/>
</dbReference>
<evidence type="ECO:0000313" key="2">
    <source>
        <dbReference type="Proteomes" id="UP000186851"/>
    </source>
</evidence>
<accession>A0AAF0IC31</accession>
<reference evidence="1" key="2">
    <citation type="journal article" date="2022" name="Nat. Microbiol.">
        <title>A closed Candidatus Odinarchaeum chromosome exposes Asgard archaeal viruses.</title>
        <authorList>
            <person name="Tamarit D."/>
            <person name="Caceres E.F."/>
            <person name="Krupovic M."/>
            <person name="Nijland R."/>
            <person name="Eme L."/>
            <person name="Robinson N.P."/>
            <person name="Ettema T.J.G."/>
        </authorList>
    </citation>
    <scope>NUCLEOTIDE SEQUENCE</scope>
    <source>
        <strain evidence="1">LCB_4</strain>
    </source>
</reference>
<dbReference type="AlphaFoldDB" id="A0AAF0IC31"/>
<dbReference type="KEGG" id="oyw:OdinLCB4_003365"/>
<name>A0AAF0IC31_ODILC</name>
<organism evidence="1 2">
    <name type="scientific">Odinarchaeota yellowstonii (strain LCB_4)</name>
    <dbReference type="NCBI Taxonomy" id="1841599"/>
    <lineage>
        <taxon>Archaea</taxon>
        <taxon>Promethearchaeati</taxon>
        <taxon>Candidatus Odinarchaeota</taxon>
        <taxon>Candidatus Odinarchaeia</taxon>
        <taxon>Candidatus Odinarchaeales</taxon>
        <taxon>Candidatus Odinarchaeaceae</taxon>
        <taxon>Candidatus Odinarchaeum</taxon>
    </lineage>
</organism>
<sequence>MTRGRVKIEFFNQEVGSKVTLIIEGGLPQNVVTPLETFLLSTLKQPEIENVEEQIAPSTLDLDALTKKQKIELIIIKYFRNGSFNSKDVQELYKTTFDEEVSLSTISTNLSRLVEEGILLRSGPRLDRRYRLYVNVAKKKLVQLYPLIERLKT</sequence>
<dbReference type="InterPro" id="IPR036390">
    <property type="entry name" value="WH_DNA-bd_sf"/>
</dbReference>
<protein>
    <submittedName>
        <fullName evidence="1">Uncharacterized protein</fullName>
    </submittedName>
</protein>
<gene>
    <name evidence="1" type="ORF">OdinLCB4_003365</name>
</gene>
<proteinExistence type="predicted"/>